<dbReference type="KEGG" id="dba:Dbac_1486"/>
<proteinExistence type="predicted"/>
<reference evidence="1 2" key="1">
    <citation type="journal article" date="2009" name="Stand. Genomic Sci.">
        <title>Complete genome sequence of Desulfomicrobium baculatum type strain (X).</title>
        <authorList>
            <person name="Copeland A."/>
            <person name="Spring S."/>
            <person name="Goker M."/>
            <person name="Schneider S."/>
            <person name="Lapidus A."/>
            <person name="Del Rio T.G."/>
            <person name="Tice H."/>
            <person name="Cheng J.F."/>
            <person name="Chen F."/>
            <person name="Nolan M."/>
            <person name="Bruce D."/>
            <person name="Goodwin L."/>
            <person name="Pitluck S."/>
            <person name="Ivanova N."/>
            <person name="Mavrommatis K."/>
            <person name="Ovchinnikova G."/>
            <person name="Pati A."/>
            <person name="Chen A."/>
            <person name="Palaniappan K."/>
            <person name="Land M."/>
            <person name="Hauser L."/>
            <person name="Chang Y.J."/>
            <person name="Jeffries C.C."/>
            <person name="Meincke L."/>
            <person name="Sims D."/>
            <person name="Brettin T."/>
            <person name="Detter J.C."/>
            <person name="Han C."/>
            <person name="Chain P."/>
            <person name="Bristow J."/>
            <person name="Eisen J.A."/>
            <person name="Markowitz V."/>
            <person name="Hugenholtz P."/>
            <person name="Kyrpides N.C."/>
            <person name="Klenk H.P."/>
            <person name="Lucas S."/>
        </authorList>
    </citation>
    <scope>NUCLEOTIDE SEQUENCE [LARGE SCALE GENOMIC DNA]</scope>
    <source>
        <strain evidence="2">DSM 4028 / VKM B-1378 / X</strain>
    </source>
</reference>
<protein>
    <submittedName>
        <fullName evidence="1">Uncharacterized protein</fullName>
    </submittedName>
</protein>
<accession>C7LTV7</accession>
<gene>
    <name evidence="1" type="ordered locus">Dbac_1486</name>
</gene>
<dbReference type="RefSeq" id="WP_015773673.1">
    <property type="nucleotide sequence ID" value="NC_013173.1"/>
</dbReference>
<evidence type="ECO:0000313" key="2">
    <source>
        <dbReference type="Proteomes" id="UP000002216"/>
    </source>
</evidence>
<dbReference type="AlphaFoldDB" id="C7LTV7"/>
<dbReference type="HOGENOM" id="CLU_2129398_0_0_7"/>
<keyword evidence="2" id="KW-1185">Reference proteome</keyword>
<organism evidence="1 2">
    <name type="scientific">Desulfomicrobium baculatum (strain DSM 4028 / VKM B-1378 / X)</name>
    <name type="common">Desulfovibrio baculatus</name>
    <dbReference type="NCBI Taxonomy" id="525897"/>
    <lineage>
        <taxon>Bacteria</taxon>
        <taxon>Pseudomonadati</taxon>
        <taxon>Thermodesulfobacteriota</taxon>
        <taxon>Desulfovibrionia</taxon>
        <taxon>Desulfovibrionales</taxon>
        <taxon>Desulfomicrobiaceae</taxon>
        <taxon>Desulfomicrobium</taxon>
    </lineage>
</organism>
<sequence>MPGRAGDKYFECVEVSPLHEDESHTKIAAYKALYVNLDFNIPVEVTWFGTQPLIGQKLNSDFLICTGANTYMTIENQERTKINFIWPIWAVKNGYYPDELAQEYRNRLNNKQE</sequence>
<dbReference type="EMBL" id="CP001629">
    <property type="protein sequence ID" value="ACU89580.1"/>
    <property type="molecule type" value="Genomic_DNA"/>
</dbReference>
<dbReference type="Proteomes" id="UP000002216">
    <property type="component" value="Chromosome"/>
</dbReference>
<evidence type="ECO:0000313" key="1">
    <source>
        <dbReference type="EMBL" id="ACU89580.1"/>
    </source>
</evidence>
<name>C7LTV7_DESBD</name>